<reference evidence="1 2" key="1">
    <citation type="submission" date="2022-03" db="EMBL/GenBank/DDBJ databases">
        <title>Ignatzschineria rhizosphaerae HR5S32.</title>
        <authorList>
            <person name="Sun J.Q."/>
            <person name="Feng J.Y."/>
        </authorList>
    </citation>
    <scope>NUCLEOTIDE SEQUENCE [LARGE SCALE GENOMIC DNA]</scope>
    <source>
        <strain evidence="1 2">HR5S32</strain>
    </source>
</reference>
<dbReference type="EMBL" id="CP093379">
    <property type="protein sequence ID" value="UNM97043.1"/>
    <property type="molecule type" value="Genomic_DNA"/>
</dbReference>
<dbReference type="Gene3D" id="1.25.40.10">
    <property type="entry name" value="Tetratricopeptide repeat domain"/>
    <property type="match status" value="1"/>
</dbReference>
<dbReference type="InterPro" id="IPR006597">
    <property type="entry name" value="Sel1-like"/>
</dbReference>
<evidence type="ECO:0000313" key="2">
    <source>
        <dbReference type="Proteomes" id="UP000829542"/>
    </source>
</evidence>
<keyword evidence="2" id="KW-1185">Reference proteome</keyword>
<dbReference type="PANTHER" id="PTHR11102">
    <property type="entry name" value="SEL-1-LIKE PROTEIN"/>
    <property type="match status" value="1"/>
</dbReference>
<name>A0ABY3X2D6_9GAMM</name>
<dbReference type="InterPro" id="IPR050767">
    <property type="entry name" value="Sel1_AlgK"/>
</dbReference>
<accession>A0ABY3X2D6</accession>
<gene>
    <name evidence="1" type="ORF">MMG00_04100</name>
</gene>
<protein>
    <submittedName>
        <fullName evidence="1">Sel1 repeat family protein</fullName>
    </submittedName>
</protein>
<dbReference type="PANTHER" id="PTHR11102:SF160">
    <property type="entry name" value="ERAD-ASSOCIATED E3 UBIQUITIN-PROTEIN LIGASE COMPONENT HRD3"/>
    <property type="match status" value="1"/>
</dbReference>
<dbReference type="RefSeq" id="WP_242151789.1">
    <property type="nucleotide sequence ID" value="NZ_CP093379.1"/>
</dbReference>
<dbReference type="Pfam" id="PF08238">
    <property type="entry name" value="Sel1"/>
    <property type="match status" value="3"/>
</dbReference>
<dbReference type="SMART" id="SM00671">
    <property type="entry name" value="SEL1"/>
    <property type="match status" value="2"/>
</dbReference>
<proteinExistence type="predicted"/>
<evidence type="ECO:0000313" key="1">
    <source>
        <dbReference type="EMBL" id="UNM97043.1"/>
    </source>
</evidence>
<dbReference type="InterPro" id="IPR011990">
    <property type="entry name" value="TPR-like_helical_dom_sf"/>
</dbReference>
<organism evidence="1 2">
    <name type="scientific">Ignatzschineria rhizosphaerae</name>
    <dbReference type="NCBI Taxonomy" id="2923279"/>
    <lineage>
        <taxon>Bacteria</taxon>
        <taxon>Pseudomonadati</taxon>
        <taxon>Pseudomonadota</taxon>
        <taxon>Gammaproteobacteria</taxon>
        <taxon>Cardiobacteriales</taxon>
        <taxon>Ignatzschineriaceae</taxon>
        <taxon>Ignatzschineria</taxon>
    </lineage>
</organism>
<sequence length="319" mass="36496">MKKFLLFCIINTTLSVSVATEYLYDGVYHCHHHIYGAGGSEISDAEKAQYFLPEDNKSSIITIKDHVMTFTGFSTDITGETAHPRVRASKRTFSSYGGSTTINFAKGDLLYSSKDLVQVFFPQIYEFQISFLLDSYRITYAFSDCDKEGGNQYYIDDSPAIHPEEPSRQKSAGSAEYEAAQKIERQDKRQYISLLQKSANSGYVDAMLDLGFYYEYQQNYQKAHEWYRKARGNGSHEATFRLARAYHFGKGVPRNWDTAAKLYLKSGALGKVSLGNYFIEERDYYAAYEMFRQGCELNDLSSCGRLEELEESGFVRRLH</sequence>
<dbReference type="Proteomes" id="UP000829542">
    <property type="component" value="Chromosome"/>
</dbReference>
<dbReference type="SUPFAM" id="SSF81901">
    <property type="entry name" value="HCP-like"/>
    <property type="match status" value="1"/>
</dbReference>